<protein>
    <submittedName>
        <fullName evidence="3">Restriction endonuclease</fullName>
    </submittedName>
</protein>
<dbReference type="InterPro" id="IPR007560">
    <property type="entry name" value="Restrct_endonuc_IV_Mrr"/>
</dbReference>
<evidence type="ECO:0000259" key="2">
    <source>
        <dbReference type="Pfam" id="PF14338"/>
    </source>
</evidence>
<dbReference type="PANTHER" id="PTHR30015:SF7">
    <property type="entry name" value="TYPE IV METHYL-DIRECTED RESTRICTION ENZYME ECOKMRR"/>
    <property type="match status" value="1"/>
</dbReference>
<sequence length="309" mass="34322">MPVPDFQLMMLPLLQIASDGQEHTISAAIETLAQQFHLSDDDRREMLPSGKQSKLSNRVGWAATYLRKTKLLESTGRGKFRITSRGTNELKLTPERIDLRYLAKYPELADFRGDPQPGGCSNGTEAHAGLTAVEETSQTPREVLEASYLLIRREIAQELLERIKAQPPTFFEKLVVDLLVAMGYGGSHKDAGQAIGRSGDGGIDGVIKEDRLGLDFIYLQAKRWEGTVGRPVVQAFAGALEEQKARRGVLITTSSFSQDAQKYVGRIEKRIVLIDGEQLAQLMIDYNVGVTEEQSYTVKKVDADYFGEE</sequence>
<dbReference type="Gene3D" id="3.40.1350.10">
    <property type="match status" value="1"/>
</dbReference>
<dbReference type="InterPro" id="IPR011335">
    <property type="entry name" value="Restrct_endonuc-II-like"/>
</dbReference>
<dbReference type="PANTHER" id="PTHR30015">
    <property type="entry name" value="MRR RESTRICTION SYSTEM PROTEIN"/>
    <property type="match status" value="1"/>
</dbReference>
<gene>
    <name evidence="3" type="ORF">EYB53_013460</name>
</gene>
<keyword evidence="3" id="KW-0540">Nuclease</keyword>
<keyword evidence="3" id="KW-0255">Endonuclease</keyword>
<keyword evidence="4" id="KW-1185">Reference proteome</keyword>
<dbReference type="SUPFAM" id="SSF52980">
    <property type="entry name" value="Restriction endonuclease-like"/>
    <property type="match status" value="1"/>
</dbReference>
<proteinExistence type="predicted"/>
<dbReference type="InterPro" id="IPR025745">
    <property type="entry name" value="Mrr-like_N_dom"/>
</dbReference>
<accession>A0ABS4DB90</accession>
<feature type="domain" description="Restriction endonuclease type IV Mrr" evidence="1">
    <location>
        <begin position="165"/>
        <end position="283"/>
    </location>
</feature>
<comment type="caution">
    <text evidence="3">The sequence shown here is derived from an EMBL/GenBank/DDBJ whole genome shotgun (WGS) entry which is preliminary data.</text>
</comment>
<dbReference type="InterPro" id="IPR052906">
    <property type="entry name" value="Type_IV_Methyl-Rstrct_Enzyme"/>
</dbReference>
<feature type="domain" description="Restriction system protein Mrr-like N-terminal" evidence="2">
    <location>
        <begin position="6"/>
        <end position="90"/>
    </location>
</feature>
<evidence type="ECO:0000313" key="4">
    <source>
        <dbReference type="Proteomes" id="UP001193081"/>
    </source>
</evidence>
<organism evidence="3 4">
    <name type="scientific">Candidatus Chloroploca mongolica</name>
    <dbReference type="NCBI Taxonomy" id="2528176"/>
    <lineage>
        <taxon>Bacteria</taxon>
        <taxon>Bacillati</taxon>
        <taxon>Chloroflexota</taxon>
        <taxon>Chloroflexia</taxon>
        <taxon>Chloroflexales</taxon>
        <taxon>Chloroflexineae</taxon>
        <taxon>Oscillochloridaceae</taxon>
        <taxon>Candidatus Chloroploca</taxon>
    </lineage>
</organism>
<dbReference type="EMBL" id="SIJK02000023">
    <property type="protein sequence ID" value="MBP1466718.1"/>
    <property type="molecule type" value="Genomic_DNA"/>
</dbReference>
<dbReference type="Pfam" id="PF14338">
    <property type="entry name" value="Mrr_N"/>
    <property type="match status" value="1"/>
</dbReference>
<dbReference type="Pfam" id="PF04471">
    <property type="entry name" value="Mrr_cat"/>
    <property type="match status" value="1"/>
</dbReference>
<dbReference type="GO" id="GO:0004519">
    <property type="term" value="F:endonuclease activity"/>
    <property type="evidence" value="ECO:0007669"/>
    <property type="project" value="UniProtKB-KW"/>
</dbReference>
<keyword evidence="3" id="KW-0378">Hydrolase</keyword>
<evidence type="ECO:0000259" key="1">
    <source>
        <dbReference type="Pfam" id="PF04471"/>
    </source>
</evidence>
<evidence type="ECO:0000313" key="3">
    <source>
        <dbReference type="EMBL" id="MBP1466718.1"/>
    </source>
</evidence>
<dbReference type="InterPro" id="IPR011856">
    <property type="entry name" value="tRNA_endonuc-like_dom_sf"/>
</dbReference>
<name>A0ABS4DB90_9CHLR</name>
<dbReference type="RefSeq" id="WP_135478725.1">
    <property type="nucleotide sequence ID" value="NZ_SIJK02000023.1"/>
</dbReference>
<dbReference type="Proteomes" id="UP001193081">
    <property type="component" value="Unassembled WGS sequence"/>
</dbReference>
<reference evidence="3 4" key="1">
    <citation type="submission" date="2021-03" db="EMBL/GenBank/DDBJ databases">
        <authorList>
            <person name="Grouzdev D.S."/>
        </authorList>
    </citation>
    <scope>NUCLEOTIDE SEQUENCE [LARGE SCALE GENOMIC DNA]</scope>
    <source>
        <strain evidence="3 4">M50-1</strain>
    </source>
</reference>